<name>A0A067PGI5_9AGAM</name>
<evidence type="ECO:0000313" key="3">
    <source>
        <dbReference type="Proteomes" id="UP000027265"/>
    </source>
</evidence>
<feature type="compositionally biased region" description="Basic and acidic residues" evidence="1">
    <location>
        <begin position="282"/>
        <end position="292"/>
    </location>
</feature>
<evidence type="ECO:0000313" key="2">
    <source>
        <dbReference type="EMBL" id="KDQ53909.1"/>
    </source>
</evidence>
<feature type="region of interest" description="Disordered" evidence="1">
    <location>
        <begin position="263"/>
        <end position="598"/>
    </location>
</feature>
<dbReference type="EMBL" id="KL197731">
    <property type="protein sequence ID" value="KDQ53909.1"/>
    <property type="molecule type" value="Genomic_DNA"/>
</dbReference>
<feature type="compositionally biased region" description="Low complexity" evidence="1">
    <location>
        <begin position="559"/>
        <end position="575"/>
    </location>
</feature>
<feature type="compositionally biased region" description="Basic and acidic residues" evidence="1">
    <location>
        <begin position="440"/>
        <end position="457"/>
    </location>
</feature>
<protein>
    <submittedName>
        <fullName evidence="2">Uncharacterized protein</fullName>
    </submittedName>
</protein>
<proteinExistence type="predicted"/>
<organism evidence="2 3">
    <name type="scientific">Jaapia argillacea MUCL 33604</name>
    <dbReference type="NCBI Taxonomy" id="933084"/>
    <lineage>
        <taxon>Eukaryota</taxon>
        <taxon>Fungi</taxon>
        <taxon>Dikarya</taxon>
        <taxon>Basidiomycota</taxon>
        <taxon>Agaricomycotina</taxon>
        <taxon>Agaricomycetes</taxon>
        <taxon>Agaricomycetidae</taxon>
        <taxon>Jaapiales</taxon>
        <taxon>Jaapiaceae</taxon>
        <taxon>Jaapia</taxon>
    </lineage>
</organism>
<sequence>MQRTSLQDKRQVAAQTQEIESLKKETEASKKELVEAELKFQDQIQKWKDEKETALAVERSLREHYSRMNTEWSGKYEVALAECRRLHEEVKRLRRSLGEYVPQAPQPPRALDHYFQLPDGNFITSADPLIAIDEEPAQELYQEPMFKLSPLPSTIATPIELPDSVDKEPARTERESPYLLRSIQPISIKAPEPRFSSMLTRQLQDSATDMEISRSLPSNEGGIHALMSSRGPSPPRPATTVNRIRQANRDLEGDVVMLSSSAPRQSLLNEQRPMPPPAPAPRDSRDPDEQRQQWRNQLWELLDNPVPSSSSTDLITLDSASTRHASGSRESGSRSRSASPTSSGSQTRQSNIPVPVRRNTEPTDTRPTITRPETDRSYSDNYTTTVPPFQLSVSPPRSPSPSTAQSRQQQLSGLAPYGSSLAPPFPPPPRGISRASSAAREAEKQRAAATERLRKEAGSSSSGPPLSNPSLRERVRSGDAPSQAMSFDQSQGRTYTDSPSRHNSLRRNDLPPQPQQGTLSLDSSQGRSYTDSPSRYNSLRRSDLPPQFTQAPSNYDQPSSQGRNYSNSSSGGSYNTTVSRQGSISGGSKSRGTPLIAV</sequence>
<feature type="region of interest" description="Disordered" evidence="1">
    <location>
        <begin position="206"/>
        <end position="240"/>
    </location>
</feature>
<feature type="compositionally biased region" description="Low complexity" evidence="1">
    <location>
        <begin position="308"/>
        <end position="345"/>
    </location>
</feature>
<keyword evidence="3" id="KW-1185">Reference proteome</keyword>
<feature type="compositionally biased region" description="Low complexity" evidence="1">
    <location>
        <begin position="458"/>
        <end position="470"/>
    </location>
</feature>
<feature type="region of interest" description="Disordered" evidence="1">
    <location>
        <begin position="1"/>
        <end position="28"/>
    </location>
</feature>
<dbReference type="AlphaFoldDB" id="A0A067PGI5"/>
<gene>
    <name evidence="2" type="ORF">JAAARDRAFT_416399</name>
</gene>
<feature type="compositionally biased region" description="Polar residues" evidence="1">
    <location>
        <begin position="547"/>
        <end position="558"/>
    </location>
</feature>
<dbReference type="OrthoDB" id="6105938at2759"/>
<feature type="compositionally biased region" description="Polar residues" evidence="1">
    <location>
        <begin position="483"/>
        <end position="502"/>
    </location>
</feature>
<dbReference type="InParanoid" id="A0A067PGI5"/>
<feature type="compositionally biased region" description="Polar residues" evidence="1">
    <location>
        <begin position="515"/>
        <end position="539"/>
    </location>
</feature>
<feature type="compositionally biased region" description="Basic and acidic residues" evidence="1">
    <location>
        <begin position="1"/>
        <end position="11"/>
    </location>
</feature>
<feature type="compositionally biased region" description="Polar residues" evidence="1">
    <location>
        <begin position="576"/>
        <end position="591"/>
    </location>
</feature>
<dbReference type="Proteomes" id="UP000027265">
    <property type="component" value="Unassembled WGS sequence"/>
</dbReference>
<reference evidence="3" key="1">
    <citation type="journal article" date="2014" name="Proc. Natl. Acad. Sci. U.S.A.">
        <title>Extensive sampling of basidiomycete genomes demonstrates inadequacy of the white-rot/brown-rot paradigm for wood decay fungi.</title>
        <authorList>
            <person name="Riley R."/>
            <person name="Salamov A.A."/>
            <person name="Brown D.W."/>
            <person name="Nagy L.G."/>
            <person name="Floudas D."/>
            <person name="Held B.W."/>
            <person name="Levasseur A."/>
            <person name="Lombard V."/>
            <person name="Morin E."/>
            <person name="Otillar R."/>
            <person name="Lindquist E.A."/>
            <person name="Sun H."/>
            <person name="LaButti K.M."/>
            <person name="Schmutz J."/>
            <person name="Jabbour D."/>
            <person name="Luo H."/>
            <person name="Baker S.E."/>
            <person name="Pisabarro A.G."/>
            <person name="Walton J.D."/>
            <person name="Blanchette R.A."/>
            <person name="Henrissat B."/>
            <person name="Martin F."/>
            <person name="Cullen D."/>
            <person name="Hibbett D.S."/>
            <person name="Grigoriev I.V."/>
        </authorList>
    </citation>
    <scope>NUCLEOTIDE SEQUENCE [LARGE SCALE GENOMIC DNA]</scope>
    <source>
        <strain evidence="3">MUCL 33604</strain>
    </source>
</reference>
<dbReference type="HOGENOM" id="CLU_456383_0_0_1"/>
<accession>A0A067PGI5</accession>
<evidence type="ECO:0000256" key="1">
    <source>
        <dbReference type="SAM" id="MobiDB-lite"/>
    </source>
</evidence>
<feature type="compositionally biased region" description="Low complexity" evidence="1">
    <location>
        <begin position="392"/>
        <end position="410"/>
    </location>
</feature>